<name>A0ABY5I6W2_9FIRM</name>
<proteinExistence type="predicted"/>
<reference evidence="1" key="1">
    <citation type="submission" date="2022-07" db="EMBL/GenBank/DDBJ databases">
        <title>Faecal culturing of patients with breast cancer.</title>
        <authorList>
            <person name="Teng N.M.Y."/>
            <person name="Kiu R."/>
            <person name="Evans R."/>
            <person name="Baker D.J."/>
            <person name="Zenner C."/>
            <person name="Robinson S.D."/>
            <person name="Hall L.J."/>
        </authorList>
    </citation>
    <scope>NUCLEOTIDE SEQUENCE</scope>
    <source>
        <strain evidence="1">LH1062</strain>
    </source>
</reference>
<dbReference type="Proteomes" id="UP001060112">
    <property type="component" value="Chromosome"/>
</dbReference>
<evidence type="ECO:0000313" key="1">
    <source>
        <dbReference type="EMBL" id="UTY39692.1"/>
    </source>
</evidence>
<organism evidence="1 2">
    <name type="scientific">Allocoprobacillus halotolerans</name>
    <dbReference type="NCBI Taxonomy" id="2944914"/>
    <lineage>
        <taxon>Bacteria</taxon>
        <taxon>Bacillati</taxon>
        <taxon>Bacillota</taxon>
        <taxon>Erysipelotrichia</taxon>
        <taxon>Erysipelotrichales</taxon>
        <taxon>Erysipelotrichaceae</taxon>
        <taxon>Allocoprobacillus</taxon>
    </lineage>
</organism>
<dbReference type="EMBL" id="CP101620">
    <property type="protein sequence ID" value="UTY39692.1"/>
    <property type="molecule type" value="Genomic_DNA"/>
</dbReference>
<evidence type="ECO:0000313" key="2">
    <source>
        <dbReference type="Proteomes" id="UP001060112"/>
    </source>
</evidence>
<protein>
    <recommendedName>
        <fullName evidence="3">Restriction endonuclease type IV Mrr domain-containing protein</fullName>
    </recommendedName>
</protein>
<gene>
    <name evidence="1" type="ORF">NMU03_02425</name>
</gene>
<evidence type="ECO:0008006" key="3">
    <source>
        <dbReference type="Google" id="ProtNLM"/>
    </source>
</evidence>
<dbReference type="InterPro" id="IPR011335">
    <property type="entry name" value="Restrct_endonuc-II-like"/>
</dbReference>
<keyword evidence="2" id="KW-1185">Reference proteome</keyword>
<accession>A0ABY5I6W2</accession>
<dbReference type="SUPFAM" id="SSF52980">
    <property type="entry name" value="Restriction endonuclease-like"/>
    <property type="match status" value="1"/>
</dbReference>
<sequence length="138" mass="16445">MDYRALGFAVEKFSKQLLKQFGYVKDTTQTKRDVKTWDLCMKYQDKHLWCECKTYKSQFVSPTSGNSLLKDIVMRKTIQQIPDKDIVLLMVFSKIPSFQKDVIYKRYNIVVWDIDNLVFYCKESSSLLKQLSQIFQRM</sequence>
<dbReference type="RefSeq" id="WP_290141013.1">
    <property type="nucleotide sequence ID" value="NZ_CP101620.1"/>
</dbReference>